<feature type="compositionally biased region" description="Polar residues" evidence="1">
    <location>
        <begin position="1"/>
        <end position="28"/>
    </location>
</feature>
<protein>
    <submittedName>
        <fullName evidence="2">Uncharacterized protein</fullName>
    </submittedName>
</protein>
<comment type="caution">
    <text evidence="2">The sequence shown here is derived from an EMBL/GenBank/DDBJ whole genome shotgun (WGS) entry which is preliminary data.</text>
</comment>
<feature type="region of interest" description="Disordered" evidence="1">
    <location>
        <begin position="163"/>
        <end position="198"/>
    </location>
</feature>
<evidence type="ECO:0000313" key="3">
    <source>
        <dbReference type="Proteomes" id="UP001221142"/>
    </source>
</evidence>
<feature type="compositionally biased region" description="Pro residues" evidence="1">
    <location>
        <begin position="39"/>
        <end position="51"/>
    </location>
</feature>
<feature type="compositionally biased region" description="Low complexity" evidence="1">
    <location>
        <begin position="129"/>
        <end position="146"/>
    </location>
</feature>
<feature type="region of interest" description="Disordered" evidence="1">
    <location>
        <begin position="1"/>
        <end position="51"/>
    </location>
</feature>
<reference evidence="2" key="1">
    <citation type="submission" date="2023-03" db="EMBL/GenBank/DDBJ databases">
        <title>Massive genome expansion in bonnet fungi (Mycena s.s.) driven by repeated elements and novel gene families across ecological guilds.</title>
        <authorList>
            <consortium name="Lawrence Berkeley National Laboratory"/>
            <person name="Harder C.B."/>
            <person name="Miyauchi S."/>
            <person name="Viragh M."/>
            <person name="Kuo A."/>
            <person name="Thoen E."/>
            <person name="Andreopoulos B."/>
            <person name="Lu D."/>
            <person name="Skrede I."/>
            <person name="Drula E."/>
            <person name="Henrissat B."/>
            <person name="Morin E."/>
            <person name="Kohler A."/>
            <person name="Barry K."/>
            <person name="LaButti K."/>
            <person name="Morin E."/>
            <person name="Salamov A."/>
            <person name="Lipzen A."/>
            <person name="Mereny Z."/>
            <person name="Hegedus B."/>
            <person name="Baldrian P."/>
            <person name="Stursova M."/>
            <person name="Weitz H."/>
            <person name="Taylor A."/>
            <person name="Grigoriev I.V."/>
            <person name="Nagy L.G."/>
            <person name="Martin F."/>
            <person name="Kauserud H."/>
        </authorList>
    </citation>
    <scope>NUCLEOTIDE SEQUENCE</scope>
    <source>
        <strain evidence="2">9284</strain>
    </source>
</reference>
<evidence type="ECO:0000256" key="1">
    <source>
        <dbReference type="SAM" id="MobiDB-lite"/>
    </source>
</evidence>
<organism evidence="2 3">
    <name type="scientific">Roridomyces roridus</name>
    <dbReference type="NCBI Taxonomy" id="1738132"/>
    <lineage>
        <taxon>Eukaryota</taxon>
        <taxon>Fungi</taxon>
        <taxon>Dikarya</taxon>
        <taxon>Basidiomycota</taxon>
        <taxon>Agaricomycotina</taxon>
        <taxon>Agaricomycetes</taxon>
        <taxon>Agaricomycetidae</taxon>
        <taxon>Agaricales</taxon>
        <taxon>Marasmiineae</taxon>
        <taxon>Mycenaceae</taxon>
        <taxon>Roridomyces</taxon>
    </lineage>
</organism>
<proteinExistence type="predicted"/>
<feature type="compositionally biased region" description="Low complexity" evidence="1">
    <location>
        <begin position="177"/>
        <end position="198"/>
    </location>
</feature>
<name>A0AAD7CGC6_9AGAR</name>
<sequence length="452" mass="49606">MSSPPSYRSGVPSSMRSGSLADSGSRRTASAAPSYKSAPLPPLPAPPPPPPSLITAPEYEVYYRLYTPSGAIPVKEAASRPDPFVGRILARSVPPPHLAGVLKRRILAAEGLLDLMISVEESPNAQLVPSPSQSSPTTSRISLSGSPRLSRLLVRSTSVLNGKLLRPPSSNASHNRSSMYSLSSTTSRDTNNRNPYNYNSYPSITSISSSTPAPTTNGTQIYASIYDSELMRDDAWVVLTGDGRHGASPDNPLAVVFLEELTGEARKARPQAEDYASREIPLDKYIYYRLYNRDGEVRSSVAFDSVHTALGRIERAHVTPHATVDSLRSCIAKVERQRIWKYADLYQGTAPRDALWGGTSIGRQMGGDVNSPLMMVQPERKSGLFNRPARMLTLKTRRHRNNEKLPLIYDIPEGTVMQTDGVVLKDSLCECIVPGLAERAMLKRKWFELLDE</sequence>
<feature type="compositionally biased region" description="Low complexity" evidence="1">
    <location>
        <begin position="29"/>
        <end position="38"/>
    </location>
</feature>
<accession>A0AAD7CGC6</accession>
<keyword evidence="3" id="KW-1185">Reference proteome</keyword>
<dbReference type="AlphaFoldDB" id="A0AAD7CGC6"/>
<evidence type="ECO:0000313" key="2">
    <source>
        <dbReference type="EMBL" id="KAJ7647859.1"/>
    </source>
</evidence>
<gene>
    <name evidence="2" type="ORF">FB45DRAFT_210140</name>
</gene>
<dbReference type="Proteomes" id="UP001221142">
    <property type="component" value="Unassembled WGS sequence"/>
</dbReference>
<feature type="region of interest" description="Disordered" evidence="1">
    <location>
        <begin position="124"/>
        <end position="146"/>
    </location>
</feature>
<dbReference type="EMBL" id="JARKIF010000002">
    <property type="protein sequence ID" value="KAJ7647859.1"/>
    <property type="molecule type" value="Genomic_DNA"/>
</dbReference>